<evidence type="ECO:0000313" key="2">
    <source>
        <dbReference type="EMBL" id="KKD01113.1"/>
    </source>
</evidence>
<feature type="compositionally biased region" description="Basic and acidic residues" evidence="1">
    <location>
        <begin position="631"/>
        <end position="640"/>
    </location>
</feature>
<protein>
    <submittedName>
        <fullName evidence="2">Uncharacterized protein</fullName>
    </submittedName>
</protein>
<evidence type="ECO:0000313" key="3">
    <source>
        <dbReference type="Proteomes" id="UP000033633"/>
    </source>
</evidence>
<keyword evidence="3" id="KW-1185">Reference proteome</keyword>
<proteinExistence type="predicted"/>
<gene>
    <name evidence="2" type="ORF">KY46_04960</name>
</gene>
<dbReference type="AlphaFoldDB" id="A0A0F5VGD2"/>
<dbReference type="PATRIC" id="fig|265726.11.peg.2360"/>
<dbReference type="Proteomes" id="UP000033633">
    <property type="component" value="Unassembled WGS sequence"/>
</dbReference>
<comment type="caution">
    <text evidence="2">The sequence shown here is derived from an EMBL/GenBank/DDBJ whole genome shotgun (WGS) entry which is preliminary data.</text>
</comment>
<dbReference type="RefSeq" id="WP_046219484.1">
    <property type="nucleotide sequence ID" value="NZ_JWYV01000002.1"/>
</dbReference>
<sequence length="1207" mass="137793">MSNFMNAGLDPDSGRQELIYIDPEHGAPRVYYLSPNHDEANLTLVWATALLKAKGNINLTGFFSAEPGYERCRIAYDRSGCLYLVDEKNQKADFIYDYGIDNIRAVILSDGRTLAVLFEPEWADNHSVEFWQFTGTKLSRSYPIELDCSADEDEDNDEPSGNLLPLYEIHFDDFLFAGPDNSLILYACGERSFTDLKSRPLQFLMRIDLNLPEGKASIRVQRLETPPKKWNPEKCCIAVDIKRGLLAMPGMAIETTPGHDMGKPGYLQQVNLIDLNRIPPAGEAPLPVQELMLRIPVRSYSAEDLGSRFDPENQRDQAALIQRINSLQFSAQDDALWVCWHDHAVRKTALDGQWRSPVLAVADKADPERIRTSRSEASLLQAMPSPAKPRILLGGWHDLYTLRLSTEQLAALAMTSPSAVLEGWSVVQEEVCDWGDEWSQPHKQSDEQKLHLALLGKRKTRVADFGSEQALGAALYYLSLKCSDMANFCTGNHLILAFTDGKEVWNEAQFFSTVIQLPFESAAELMADILNSFIAYEGADYCFSENEKPALADCALHLGLSDSRWLPLISRYLNAIDPDHEAFFTGEGVRLLESRHGNSPEWDSFYQSLPDTMAYHEEDFDDADEDEEDNDAPRRSDEEVRASIPAELLAQLAVKEQEARDAYQHQIDRVNEAETQAQIGELLDEWLNESQQAYIDPEIASIDYTSRFHERFKTEAHLALEAEIESYFKDSMDSFAVSEGDYYDLDIDTFLDALFEKAEALQCWDALECYLKAQIQWLDENSEGNAWYIDETPYGNYAAEALLRHDASYGPLYAQYLTTLRLAVPEETVGEFLREIIPEQGITADTYPIILARLTFAADQHGWEDVAHWREVLPIRDWLYQNNKVGDFIAAVQADVERYSCSDADVKERVDAVKELLNIEEPAQQALLREHSQAELLQSLYLQRDELYQQELSRIAAIDSPKAMAVALIRWQEELRHPDARVSLDPLCYDYEKRFELRFMGQEIRQLEQSMDKSLLEQLNLKKPRIYGDAIPYCLFDKAKALCAWEALETYLKDQIRWYQDNQVSSAFYIEELPYGHYAAGMLAEAHSRYIPLYVEYLKALSVITEYKGTGEQIDDLFDHYCRYKEGIHGGFEVFLPVIQARLTHARGECWAESVRDWCEDYGLAEWLDSNREAAEKLREQVQYELMQQGYDQDDINSTLAFIGNPG</sequence>
<accession>A0A0F5VGD2</accession>
<evidence type="ECO:0000256" key="1">
    <source>
        <dbReference type="SAM" id="MobiDB-lite"/>
    </source>
</evidence>
<reference evidence="2 3" key="1">
    <citation type="submission" date="2014-12" db="EMBL/GenBank/DDBJ databases">
        <title>Mercury Reductase activity and rhizosphere competence traits in the genome of root associated Photobacterium halotolerans MELD1.</title>
        <authorList>
            <person name="Mathew D.C."/>
            <person name="Huang C.-C."/>
        </authorList>
    </citation>
    <scope>NUCLEOTIDE SEQUENCE [LARGE SCALE GENOMIC DNA]</scope>
    <source>
        <strain evidence="2 3">MELD1</strain>
    </source>
</reference>
<dbReference type="EMBL" id="JWYV01000002">
    <property type="protein sequence ID" value="KKD01113.1"/>
    <property type="molecule type" value="Genomic_DNA"/>
</dbReference>
<organism evidence="2 3">
    <name type="scientific">Photobacterium halotolerans</name>
    <dbReference type="NCBI Taxonomy" id="265726"/>
    <lineage>
        <taxon>Bacteria</taxon>
        <taxon>Pseudomonadati</taxon>
        <taxon>Pseudomonadota</taxon>
        <taxon>Gammaproteobacteria</taxon>
        <taxon>Vibrionales</taxon>
        <taxon>Vibrionaceae</taxon>
        <taxon>Photobacterium</taxon>
    </lineage>
</organism>
<name>A0A0F5VGD2_9GAMM</name>
<dbReference type="OrthoDB" id="1313931at2"/>
<feature type="region of interest" description="Disordered" evidence="1">
    <location>
        <begin position="621"/>
        <end position="640"/>
    </location>
</feature>
<feature type="compositionally biased region" description="Acidic residues" evidence="1">
    <location>
        <begin position="621"/>
        <end position="630"/>
    </location>
</feature>